<protein>
    <submittedName>
        <fullName evidence="3">Growth regulator</fullName>
    </submittedName>
</protein>
<dbReference type="InterPro" id="IPR039052">
    <property type="entry name" value="Antitox_PemI-like"/>
</dbReference>
<dbReference type="PANTHER" id="PTHR40516:SF1">
    <property type="entry name" value="ANTITOXIN CHPS-RELATED"/>
    <property type="match status" value="1"/>
</dbReference>
<dbReference type="GO" id="GO:0003677">
    <property type="term" value="F:DNA binding"/>
    <property type="evidence" value="ECO:0007669"/>
    <property type="project" value="UniProtKB-UniRule"/>
</dbReference>
<dbReference type="Pfam" id="PF04014">
    <property type="entry name" value="MazE_antitoxin"/>
    <property type="match status" value="1"/>
</dbReference>
<feature type="domain" description="SpoVT-AbrB" evidence="2">
    <location>
        <begin position="17"/>
        <end position="62"/>
    </location>
</feature>
<dbReference type="Proteomes" id="UP000008956">
    <property type="component" value="Chromosome"/>
</dbReference>
<organism evidence="3 4">
    <name type="scientific">[Ruminococcus] torques L2-14</name>
    <dbReference type="NCBI Taxonomy" id="657313"/>
    <lineage>
        <taxon>Bacteria</taxon>
        <taxon>Bacillati</taxon>
        <taxon>Bacillota</taxon>
        <taxon>Clostridia</taxon>
        <taxon>Lachnospirales</taxon>
        <taxon>Lachnospiraceae</taxon>
        <taxon>Mediterraneibacter</taxon>
    </lineage>
</organism>
<evidence type="ECO:0000259" key="2">
    <source>
        <dbReference type="PROSITE" id="PS51740"/>
    </source>
</evidence>
<reference evidence="3 4" key="2">
    <citation type="submission" date="2010-03" db="EMBL/GenBank/DDBJ databases">
        <authorList>
            <person name="Pajon A."/>
        </authorList>
    </citation>
    <scope>NUCLEOTIDE SEQUENCE [LARGE SCALE GENOMIC DNA]</scope>
    <source>
        <strain evidence="3 4">L2-14</strain>
    </source>
</reference>
<dbReference type="PANTHER" id="PTHR40516">
    <property type="entry name" value="ANTITOXIN CHPS-RELATED"/>
    <property type="match status" value="1"/>
</dbReference>
<name>D4M5F6_9FIRM</name>
<dbReference type="AlphaFoldDB" id="D4M5F6"/>
<dbReference type="GO" id="GO:0097351">
    <property type="term" value="F:toxin sequestering activity"/>
    <property type="evidence" value="ECO:0007669"/>
    <property type="project" value="InterPro"/>
</dbReference>
<evidence type="ECO:0000256" key="1">
    <source>
        <dbReference type="PROSITE-ProRule" id="PRU01076"/>
    </source>
</evidence>
<keyword evidence="1" id="KW-0238">DNA-binding</keyword>
<dbReference type="InterPro" id="IPR037914">
    <property type="entry name" value="SpoVT-AbrB_sf"/>
</dbReference>
<evidence type="ECO:0000313" key="3">
    <source>
        <dbReference type="EMBL" id="CBL26468.1"/>
    </source>
</evidence>
<reference evidence="3 4" key="1">
    <citation type="submission" date="2010-03" db="EMBL/GenBank/DDBJ databases">
        <title>The genome sequence of Ruminococcus torques L2-14.</title>
        <authorList>
            <consortium name="metaHIT consortium -- http://www.metahit.eu/"/>
            <person name="Pajon A."/>
            <person name="Turner K."/>
            <person name="Parkhill J."/>
            <person name="Duncan S."/>
            <person name="Flint H."/>
        </authorList>
    </citation>
    <scope>NUCLEOTIDE SEQUENCE [LARGE SCALE GENOMIC DNA]</scope>
    <source>
        <strain evidence="3 4">L2-14</strain>
    </source>
</reference>
<dbReference type="InterPro" id="IPR007159">
    <property type="entry name" value="SpoVT-AbrB_dom"/>
</dbReference>
<dbReference type="EMBL" id="FP929055">
    <property type="protein sequence ID" value="CBL26468.1"/>
    <property type="molecule type" value="Genomic_DNA"/>
</dbReference>
<gene>
    <name evidence="3" type="ORF">RTO_19200</name>
</gene>
<dbReference type="RefSeq" id="WP_015529056.1">
    <property type="nucleotide sequence ID" value="NC_021015.1"/>
</dbReference>
<dbReference type="Gene3D" id="2.10.260.10">
    <property type="match status" value="1"/>
</dbReference>
<dbReference type="PROSITE" id="PS51740">
    <property type="entry name" value="SPOVT_ABRB"/>
    <property type="match status" value="1"/>
</dbReference>
<evidence type="ECO:0000313" key="4">
    <source>
        <dbReference type="Proteomes" id="UP000008956"/>
    </source>
</evidence>
<dbReference type="KEGG" id="rto:RTO_19200"/>
<dbReference type="PATRIC" id="fig|657313.3.peg.1749"/>
<dbReference type="SMART" id="SM00966">
    <property type="entry name" value="SpoVT_AbrB"/>
    <property type="match status" value="1"/>
</dbReference>
<sequence length="101" mass="11678">MTNMMANRKERIFISETAIRKWGNSQGIRLSKEIINRTGLKENDNVEISVNNGIITIKKAKPKYLNLKERLEAFYNKPIDDIYVESTQEVDVGAYVGEEVW</sequence>
<dbReference type="SUPFAM" id="SSF89447">
    <property type="entry name" value="AbrB/MazE/MraZ-like"/>
    <property type="match status" value="1"/>
</dbReference>
<dbReference type="HOGENOM" id="CLU_150554_1_1_9"/>
<proteinExistence type="predicted"/>
<accession>D4M5F6</accession>